<dbReference type="GO" id="GO:0009073">
    <property type="term" value="P:aromatic amino acid family biosynthetic process"/>
    <property type="evidence" value="ECO:0007669"/>
    <property type="project" value="UniProtKB-KW"/>
</dbReference>
<sequence length="260" mass="29698">MSNVDNFDINDLRNQIDKIDASLLSLFENRMELVQKIGEYKKKNNMEILNGAREEAVIKKNLDLVKNSNLHLEVEEFFKAVMEISRGLQNKNHRRENIVLIGMPGSGKSTIGEILAEKLGMSFLDIDTYIEKSTNLKITEIFKNGEALFRDIEAKAVLEVSERVSAVISTGGGVIKRYDNIKSLKKNGIIIYINRPIKNIAGDIDVKTRPLLSKDPSQLYLIFEERGLLYKKYCDYEIMNISNTYDVVNNIIEIYAENNK</sequence>
<feature type="binding site" evidence="11">
    <location>
        <position position="226"/>
    </location>
    <ligand>
        <name>substrate</name>
    </ligand>
</feature>
<dbReference type="EMBL" id="BHYK01000024">
    <property type="protein sequence ID" value="GCD11985.1"/>
    <property type="molecule type" value="Genomic_DNA"/>
</dbReference>
<dbReference type="InterPro" id="IPR023000">
    <property type="entry name" value="Shikimate_kinase_CS"/>
</dbReference>
<dbReference type="SUPFAM" id="SSF48600">
    <property type="entry name" value="Chorismate mutase II"/>
    <property type="match status" value="1"/>
</dbReference>
<dbReference type="GO" id="GO:0004765">
    <property type="term" value="F:shikimate kinase activity"/>
    <property type="evidence" value="ECO:0007669"/>
    <property type="project" value="UniProtKB-UniRule"/>
</dbReference>
<protein>
    <recommendedName>
        <fullName evidence="3 11">Shikimate kinase</fullName>
        <shortName evidence="11">SK</shortName>
        <ecNumber evidence="3 11">2.7.1.71</ecNumber>
    </recommendedName>
</protein>
<keyword evidence="9 11" id="KW-0057">Aromatic amino acid biosynthesis</keyword>
<comment type="subunit">
    <text evidence="11">Monomer.</text>
</comment>
<evidence type="ECO:0000256" key="5">
    <source>
        <dbReference type="ARBA" id="ARBA00022679"/>
    </source>
</evidence>
<feature type="binding site" evidence="11">
    <location>
        <position position="109"/>
    </location>
    <ligand>
        <name>Mg(2+)</name>
        <dbReference type="ChEBI" id="CHEBI:18420"/>
    </ligand>
</feature>
<keyword evidence="14" id="KW-1185">Reference proteome</keyword>
<dbReference type="Gene3D" id="1.20.59.10">
    <property type="entry name" value="Chorismate mutase"/>
    <property type="match status" value="1"/>
</dbReference>
<evidence type="ECO:0000256" key="6">
    <source>
        <dbReference type="ARBA" id="ARBA00022741"/>
    </source>
</evidence>
<evidence type="ECO:0000256" key="3">
    <source>
        <dbReference type="ARBA" id="ARBA00012154"/>
    </source>
</evidence>
<dbReference type="InterPro" id="IPR036979">
    <property type="entry name" value="CM_dom_sf"/>
</dbReference>
<dbReference type="GO" id="GO:0005829">
    <property type="term" value="C:cytosol"/>
    <property type="evidence" value="ECO:0007669"/>
    <property type="project" value="TreeGrafter"/>
</dbReference>
<dbReference type="CDD" id="cd00464">
    <property type="entry name" value="SK"/>
    <property type="match status" value="1"/>
</dbReference>
<keyword evidence="11" id="KW-0963">Cytoplasm</keyword>
<dbReference type="InterPro" id="IPR000623">
    <property type="entry name" value="Shikimate_kinase/TSH1"/>
</dbReference>
<keyword evidence="6 11" id="KW-0547">Nucleotide-binding</keyword>
<dbReference type="Proteomes" id="UP000287872">
    <property type="component" value="Unassembled WGS sequence"/>
</dbReference>
<dbReference type="HAMAP" id="MF_00109">
    <property type="entry name" value="Shikimate_kinase"/>
    <property type="match status" value="1"/>
</dbReference>
<dbReference type="InterPro" id="IPR031322">
    <property type="entry name" value="Shikimate/glucono_kinase"/>
</dbReference>
<dbReference type="InterPro" id="IPR011279">
    <property type="entry name" value="Chorismate_mutase_GmP"/>
</dbReference>
<organism evidence="13 14">
    <name type="scientific">Clostridium tagluense</name>
    <dbReference type="NCBI Taxonomy" id="360422"/>
    <lineage>
        <taxon>Bacteria</taxon>
        <taxon>Bacillati</taxon>
        <taxon>Bacillota</taxon>
        <taxon>Clostridia</taxon>
        <taxon>Eubacteriales</taxon>
        <taxon>Clostridiaceae</taxon>
        <taxon>Clostridium</taxon>
    </lineage>
</organism>
<dbReference type="SUPFAM" id="SSF52540">
    <property type="entry name" value="P-loop containing nucleoside triphosphate hydrolases"/>
    <property type="match status" value="1"/>
</dbReference>
<feature type="binding site" evidence="11">
    <location>
        <position position="172"/>
    </location>
    <ligand>
        <name>substrate</name>
    </ligand>
</feature>
<evidence type="ECO:0000256" key="2">
    <source>
        <dbReference type="ARBA" id="ARBA00006997"/>
    </source>
</evidence>
<name>A0A401UR27_9CLOT</name>
<evidence type="ECO:0000256" key="11">
    <source>
        <dbReference type="HAMAP-Rule" id="MF_00109"/>
    </source>
</evidence>
<dbReference type="NCBIfam" id="TIGR01805">
    <property type="entry name" value="CM_mono_grmpos"/>
    <property type="match status" value="1"/>
</dbReference>
<dbReference type="InterPro" id="IPR002701">
    <property type="entry name" value="CM_II_prokaryot"/>
</dbReference>
<dbReference type="Pfam" id="PF01817">
    <property type="entry name" value="CM_2"/>
    <property type="match status" value="1"/>
</dbReference>
<dbReference type="PANTHER" id="PTHR21087:SF16">
    <property type="entry name" value="SHIKIMATE KINASE 1, CHLOROPLASTIC"/>
    <property type="match status" value="1"/>
</dbReference>
<keyword evidence="7 11" id="KW-0418">Kinase</keyword>
<dbReference type="Gene3D" id="3.40.50.300">
    <property type="entry name" value="P-loop containing nucleotide triphosphate hydrolases"/>
    <property type="match status" value="1"/>
</dbReference>
<dbReference type="PROSITE" id="PS01128">
    <property type="entry name" value="SHIKIMATE_KINASE"/>
    <property type="match status" value="1"/>
</dbReference>
<keyword evidence="8 11" id="KW-0067">ATP-binding</keyword>
<comment type="caution">
    <text evidence="11">Lacks conserved residue(s) required for the propagation of feature annotation.</text>
</comment>
<evidence type="ECO:0000256" key="10">
    <source>
        <dbReference type="ARBA" id="ARBA00048567"/>
    </source>
</evidence>
<dbReference type="AlphaFoldDB" id="A0A401UR27"/>
<accession>A0A401UR27</accession>
<dbReference type="GO" id="GO:0008652">
    <property type="term" value="P:amino acid biosynthetic process"/>
    <property type="evidence" value="ECO:0007669"/>
    <property type="project" value="UniProtKB-KW"/>
</dbReference>
<evidence type="ECO:0000256" key="7">
    <source>
        <dbReference type="ARBA" id="ARBA00022777"/>
    </source>
</evidence>
<dbReference type="GO" id="GO:0004106">
    <property type="term" value="F:chorismate mutase activity"/>
    <property type="evidence" value="ECO:0007669"/>
    <property type="project" value="InterPro"/>
</dbReference>
<proteinExistence type="inferred from homology"/>
<evidence type="ECO:0000313" key="14">
    <source>
        <dbReference type="Proteomes" id="UP000287872"/>
    </source>
</evidence>
<evidence type="ECO:0000259" key="12">
    <source>
        <dbReference type="PROSITE" id="PS51168"/>
    </source>
</evidence>
<evidence type="ECO:0000256" key="1">
    <source>
        <dbReference type="ARBA" id="ARBA00004842"/>
    </source>
</evidence>
<feature type="binding site" evidence="11">
    <location>
        <begin position="105"/>
        <end position="110"/>
    </location>
    <ligand>
        <name>ATP</name>
        <dbReference type="ChEBI" id="CHEBI:30616"/>
    </ligand>
</feature>
<reference evidence="13 14" key="1">
    <citation type="submission" date="2018-11" db="EMBL/GenBank/DDBJ databases">
        <title>Genome sequencing and assembly of Clostridium tagluense strain A121.</title>
        <authorList>
            <person name="Murakami T."/>
            <person name="Segawa T."/>
            <person name="Shcherbakova V.A."/>
            <person name="Mori H."/>
            <person name="Yoshimura Y."/>
        </authorList>
    </citation>
    <scope>NUCLEOTIDE SEQUENCE [LARGE SCALE GENOMIC DNA]</scope>
    <source>
        <strain evidence="13 14">A121</strain>
    </source>
</reference>
<keyword evidence="11" id="KW-0479">Metal-binding</keyword>
<keyword evidence="11" id="KW-0460">Magnesium</keyword>
<feature type="binding site" evidence="11">
    <location>
        <position position="150"/>
    </location>
    <ligand>
        <name>substrate</name>
    </ligand>
</feature>
<comment type="catalytic activity">
    <reaction evidence="10 11">
        <text>shikimate + ATP = 3-phosphoshikimate + ADP + H(+)</text>
        <dbReference type="Rhea" id="RHEA:13121"/>
        <dbReference type="ChEBI" id="CHEBI:15378"/>
        <dbReference type="ChEBI" id="CHEBI:30616"/>
        <dbReference type="ChEBI" id="CHEBI:36208"/>
        <dbReference type="ChEBI" id="CHEBI:145989"/>
        <dbReference type="ChEBI" id="CHEBI:456216"/>
        <dbReference type="EC" id="2.7.1.71"/>
    </reaction>
</comment>
<feature type="binding site" evidence="11">
    <location>
        <position position="209"/>
    </location>
    <ligand>
        <name>ATP</name>
        <dbReference type="ChEBI" id="CHEBI:30616"/>
    </ligand>
</feature>
<gene>
    <name evidence="11" type="primary">aroK</name>
    <name evidence="13" type="ORF">Ctaglu_36080</name>
</gene>
<dbReference type="SMART" id="SM00830">
    <property type="entry name" value="CM_2"/>
    <property type="match status" value="1"/>
</dbReference>
<evidence type="ECO:0000313" key="13">
    <source>
        <dbReference type="EMBL" id="GCD11985.1"/>
    </source>
</evidence>
<dbReference type="UniPathway" id="UPA00053">
    <property type="reaction ID" value="UER00088"/>
</dbReference>
<comment type="subcellular location">
    <subcellularLocation>
        <location evidence="11">Cytoplasm</location>
    </subcellularLocation>
</comment>
<dbReference type="RefSeq" id="WP_185732796.1">
    <property type="nucleotide sequence ID" value="NZ_BHYK01000024.1"/>
</dbReference>
<comment type="function">
    <text evidence="11">Catalyzes the specific phosphorylation of the 3-hydroxyl group of shikimic acid using ATP as a cosubstrate.</text>
</comment>
<comment type="similarity">
    <text evidence="2 11">Belongs to the shikimate kinase family.</text>
</comment>
<keyword evidence="4 11" id="KW-0028">Amino-acid biosynthesis</keyword>
<dbReference type="Pfam" id="PF01202">
    <property type="entry name" value="SKI"/>
    <property type="match status" value="1"/>
</dbReference>
<dbReference type="PANTHER" id="PTHR21087">
    <property type="entry name" value="SHIKIMATE KINASE"/>
    <property type="match status" value="1"/>
</dbReference>
<feature type="binding site" evidence="11">
    <location>
        <position position="127"/>
    </location>
    <ligand>
        <name>substrate</name>
    </ligand>
</feature>
<evidence type="ECO:0000256" key="8">
    <source>
        <dbReference type="ARBA" id="ARBA00022840"/>
    </source>
</evidence>
<dbReference type="PRINTS" id="PR01100">
    <property type="entry name" value="SHIKIMTKNASE"/>
</dbReference>
<comment type="caution">
    <text evidence="13">The sequence shown here is derived from an EMBL/GenBank/DDBJ whole genome shotgun (WGS) entry which is preliminary data.</text>
</comment>
<dbReference type="InterPro" id="IPR036263">
    <property type="entry name" value="Chorismate_II_sf"/>
</dbReference>
<dbReference type="GO" id="GO:0009423">
    <property type="term" value="P:chorismate biosynthetic process"/>
    <property type="evidence" value="ECO:0007669"/>
    <property type="project" value="UniProtKB-UniRule"/>
</dbReference>
<evidence type="ECO:0000256" key="4">
    <source>
        <dbReference type="ARBA" id="ARBA00022605"/>
    </source>
</evidence>
<evidence type="ECO:0000256" key="9">
    <source>
        <dbReference type="ARBA" id="ARBA00023141"/>
    </source>
</evidence>
<dbReference type="PROSITE" id="PS51168">
    <property type="entry name" value="CHORISMATE_MUT_2"/>
    <property type="match status" value="1"/>
</dbReference>
<dbReference type="GO" id="GO:0000287">
    <property type="term" value="F:magnesium ion binding"/>
    <property type="evidence" value="ECO:0007669"/>
    <property type="project" value="UniProtKB-UniRule"/>
</dbReference>
<comment type="cofactor">
    <cofactor evidence="11">
        <name>Mg(2+)</name>
        <dbReference type="ChEBI" id="CHEBI:18420"/>
    </cofactor>
    <text evidence="11">Binds 1 Mg(2+) ion per subunit.</text>
</comment>
<dbReference type="EC" id="2.7.1.71" evidence="3 11"/>
<dbReference type="InterPro" id="IPR027417">
    <property type="entry name" value="P-loop_NTPase"/>
</dbReference>
<keyword evidence="5 11" id="KW-0808">Transferase</keyword>
<comment type="pathway">
    <text evidence="1 11">Metabolic intermediate biosynthesis; chorismate biosynthesis; chorismate from D-erythrose 4-phosphate and phosphoenolpyruvate: step 5/7.</text>
</comment>
<dbReference type="GO" id="GO:0005524">
    <property type="term" value="F:ATP binding"/>
    <property type="evidence" value="ECO:0007669"/>
    <property type="project" value="UniProtKB-UniRule"/>
</dbReference>
<feature type="domain" description="Chorismate mutase" evidence="12">
    <location>
        <begin position="3"/>
        <end position="93"/>
    </location>
</feature>